<dbReference type="STRING" id="1459.AF332_11325"/>
<sequence>MEKLHWTVEEVVAFLEDMISSEEASDMEIEMYQDYIWNQKFNKIKYFNTYKLALRKMRRVYDGS</sequence>
<evidence type="ECO:0000313" key="2">
    <source>
        <dbReference type="Proteomes" id="UP000037109"/>
    </source>
</evidence>
<dbReference type="AlphaFoldDB" id="A0A0M0GCU0"/>
<reference evidence="2" key="1">
    <citation type="submission" date="2015-07" db="EMBL/GenBank/DDBJ databases">
        <title>Fjat-10036 dsm4.</title>
        <authorList>
            <person name="Liu B."/>
            <person name="Wang J."/>
            <person name="Zhu Y."/>
            <person name="Liu G."/>
            <person name="Chen Q."/>
            <person name="Chen Z."/>
            <person name="Lan J."/>
            <person name="Che J."/>
            <person name="Ge C."/>
            <person name="Shi H."/>
            <person name="Pan Z."/>
            <person name="Liu X."/>
        </authorList>
    </citation>
    <scope>NUCLEOTIDE SEQUENCE [LARGE SCALE GENOMIC DNA]</scope>
    <source>
        <strain evidence="2">DSM 4</strain>
    </source>
</reference>
<protein>
    <submittedName>
        <fullName evidence="1">Uncharacterized protein</fullName>
    </submittedName>
</protein>
<dbReference type="RefSeq" id="WP_053434702.1">
    <property type="nucleotide sequence ID" value="NZ_LGUF01000007.1"/>
</dbReference>
<proteinExistence type="predicted"/>
<gene>
    <name evidence="1" type="ORF">AF332_11325</name>
</gene>
<comment type="caution">
    <text evidence="1">The sequence shown here is derived from an EMBL/GenBank/DDBJ whole genome shotgun (WGS) entry which is preliminary data.</text>
</comment>
<organism evidence="1 2">
    <name type="scientific">Sporosarcina globispora</name>
    <name type="common">Bacillus globisporus</name>
    <dbReference type="NCBI Taxonomy" id="1459"/>
    <lineage>
        <taxon>Bacteria</taxon>
        <taxon>Bacillati</taxon>
        <taxon>Bacillota</taxon>
        <taxon>Bacilli</taxon>
        <taxon>Bacillales</taxon>
        <taxon>Caryophanaceae</taxon>
        <taxon>Sporosarcina</taxon>
    </lineage>
</organism>
<dbReference type="Proteomes" id="UP000037109">
    <property type="component" value="Unassembled WGS sequence"/>
</dbReference>
<evidence type="ECO:0000313" key="1">
    <source>
        <dbReference type="EMBL" id="KON87357.1"/>
    </source>
</evidence>
<name>A0A0M0GCU0_SPOGL</name>
<keyword evidence="2" id="KW-1185">Reference proteome</keyword>
<dbReference type="PATRIC" id="fig|1459.3.peg.2421"/>
<accession>A0A0M0GCU0</accession>
<dbReference type="EMBL" id="LGUF01000007">
    <property type="protein sequence ID" value="KON87357.1"/>
    <property type="molecule type" value="Genomic_DNA"/>
</dbReference>
<dbReference type="OrthoDB" id="2942095at2"/>